<evidence type="ECO:0000313" key="1">
    <source>
        <dbReference type="EMBL" id="EGW14045.1"/>
    </source>
</evidence>
<reference evidence="2" key="1">
    <citation type="journal article" date="2011" name="Nat. Biotechnol.">
        <title>The genomic sequence of the Chinese hamster ovary (CHO)-K1 cell line.</title>
        <authorList>
            <person name="Xu X."/>
            <person name="Nagarajan H."/>
            <person name="Lewis N.E."/>
            <person name="Pan S."/>
            <person name="Cai Z."/>
            <person name="Liu X."/>
            <person name="Chen W."/>
            <person name="Xie M."/>
            <person name="Wang W."/>
            <person name="Hammond S."/>
            <person name="Andersen M.R."/>
            <person name="Neff N."/>
            <person name="Passarelli B."/>
            <person name="Koh W."/>
            <person name="Fan H.C."/>
            <person name="Wang J."/>
            <person name="Gui Y."/>
            <person name="Lee K.H."/>
            <person name="Betenbaugh M.J."/>
            <person name="Quake S.R."/>
            <person name="Famili I."/>
            <person name="Palsson B.O."/>
            <person name="Wang J."/>
        </authorList>
    </citation>
    <scope>NUCLEOTIDE SEQUENCE [LARGE SCALE GENOMIC DNA]</scope>
    <source>
        <strain evidence="2">CHO K1 cell line</strain>
    </source>
</reference>
<dbReference type="Proteomes" id="UP000001075">
    <property type="component" value="Unassembled WGS sequence"/>
</dbReference>
<name>G3IJL5_CRIGR</name>
<proteinExistence type="predicted"/>
<dbReference type="InParanoid" id="G3IJL5"/>
<sequence>MRKPKDPFPSELRKHGLDFIAQFPSSQLSACLIPEQEQQEECLSICTSPVPSRFRG</sequence>
<accession>G3IJL5</accession>
<gene>
    <name evidence="1" type="ORF">I79_024051</name>
</gene>
<evidence type="ECO:0000313" key="2">
    <source>
        <dbReference type="Proteomes" id="UP000001075"/>
    </source>
</evidence>
<dbReference type="EMBL" id="JH003329">
    <property type="protein sequence ID" value="EGW14045.1"/>
    <property type="molecule type" value="Genomic_DNA"/>
</dbReference>
<dbReference type="AlphaFoldDB" id="G3IJL5"/>
<protein>
    <submittedName>
        <fullName evidence="1">Uncharacterized protein</fullName>
    </submittedName>
</protein>
<organism evidence="1 2">
    <name type="scientific">Cricetulus griseus</name>
    <name type="common">Chinese hamster</name>
    <name type="synonym">Cricetulus barabensis griseus</name>
    <dbReference type="NCBI Taxonomy" id="10029"/>
    <lineage>
        <taxon>Eukaryota</taxon>
        <taxon>Metazoa</taxon>
        <taxon>Chordata</taxon>
        <taxon>Craniata</taxon>
        <taxon>Vertebrata</taxon>
        <taxon>Euteleostomi</taxon>
        <taxon>Mammalia</taxon>
        <taxon>Eutheria</taxon>
        <taxon>Euarchontoglires</taxon>
        <taxon>Glires</taxon>
        <taxon>Rodentia</taxon>
        <taxon>Myomorpha</taxon>
        <taxon>Muroidea</taxon>
        <taxon>Cricetidae</taxon>
        <taxon>Cricetinae</taxon>
        <taxon>Cricetulus</taxon>
    </lineage>
</organism>